<dbReference type="OMA" id="FTIEPHI"/>
<evidence type="ECO:0000313" key="2">
    <source>
        <dbReference type="EMBL" id="EST08721.1"/>
    </source>
</evidence>
<dbReference type="Proteomes" id="UP000019377">
    <property type="component" value="Unassembled WGS sequence"/>
</dbReference>
<protein>
    <submittedName>
        <fullName evidence="2">Uncharacterized protein</fullName>
    </submittedName>
</protein>
<organism evidence="2 3">
    <name type="scientific">Kalmanozyma brasiliensis (strain GHG001)</name>
    <name type="common">Yeast</name>
    <name type="synonym">Pseudozyma brasiliensis</name>
    <dbReference type="NCBI Taxonomy" id="1365824"/>
    <lineage>
        <taxon>Eukaryota</taxon>
        <taxon>Fungi</taxon>
        <taxon>Dikarya</taxon>
        <taxon>Basidiomycota</taxon>
        <taxon>Ustilaginomycotina</taxon>
        <taxon>Ustilaginomycetes</taxon>
        <taxon>Ustilaginales</taxon>
        <taxon>Ustilaginaceae</taxon>
        <taxon>Kalmanozyma</taxon>
    </lineage>
</organism>
<feature type="compositionally biased region" description="Basic and acidic residues" evidence="1">
    <location>
        <begin position="144"/>
        <end position="169"/>
    </location>
</feature>
<accession>V5EE21</accession>
<sequence length="192" mass="20597">MSATSPIAPGGSSQPIFASVSGSTSKTQLYSLASRVPLIKSPSISLPKPVRLPQDLHPLPADISAYFVYPFSLESYVLDPNTPSSSTIDQLLAKHQQYLENREREKENKHKEMLMKMAPGWSGDVLLPKASGGAARESAPVATEARDQAAKPHQTEEQVERTPLDELADHLAQLDALNTTGAPSGGQSSQLP</sequence>
<proteinExistence type="predicted"/>
<dbReference type="GeneID" id="27417621"/>
<feature type="region of interest" description="Disordered" evidence="1">
    <location>
        <begin position="128"/>
        <end position="192"/>
    </location>
</feature>
<dbReference type="OrthoDB" id="2506317at2759"/>
<feature type="compositionally biased region" description="Polar residues" evidence="1">
    <location>
        <begin position="176"/>
        <end position="192"/>
    </location>
</feature>
<gene>
    <name evidence="2" type="ORF">PSEUBRA_SCAF15g05746</name>
</gene>
<keyword evidence="3" id="KW-1185">Reference proteome</keyword>
<name>V5EE21_KALBG</name>
<dbReference type="AlphaFoldDB" id="V5EE21"/>
<evidence type="ECO:0000313" key="3">
    <source>
        <dbReference type="Proteomes" id="UP000019377"/>
    </source>
</evidence>
<reference evidence="3" key="1">
    <citation type="journal article" date="2013" name="Genome Announc.">
        <title>Draft genome sequence of Pseudozyma brasiliensis sp. nov. strain GHG001, a high producer of endo-1,4-xylanase isolated from an insect pest of sugarcane.</title>
        <authorList>
            <person name="Oliveira J.V.D.C."/>
            <person name="dos Santos R.A.C."/>
            <person name="Borges T.A."/>
            <person name="Riano-Pachon D.M."/>
            <person name="Goldman G.H."/>
        </authorList>
    </citation>
    <scope>NUCLEOTIDE SEQUENCE [LARGE SCALE GENOMIC DNA]</scope>
    <source>
        <strain evidence="3">GHG001</strain>
    </source>
</reference>
<dbReference type="eggNOG" id="ENOG502S90P">
    <property type="taxonomic scope" value="Eukaryota"/>
</dbReference>
<evidence type="ECO:0000256" key="1">
    <source>
        <dbReference type="SAM" id="MobiDB-lite"/>
    </source>
</evidence>
<dbReference type="HOGENOM" id="CLU_106356_0_0_1"/>
<dbReference type="EMBL" id="KI545857">
    <property type="protein sequence ID" value="EST08721.1"/>
    <property type="molecule type" value="Genomic_DNA"/>
</dbReference>
<dbReference type="RefSeq" id="XP_016293710.1">
    <property type="nucleotide sequence ID" value="XM_016435011.1"/>
</dbReference>